<feature type="transmembrane region" description="Helical" evidence="10">
    <location>
        <begin position="367"/>
        <end position="385"/>
    </location>
</feature>
<dbReference type="Gene3D" id="3.30.565.10">
    <property type="entry name" value="Histidine kinase-like ATPase, C-terminal domain"/>
    <property type="match status" value="1"/>
</dbReference>
<feature type="chain" id="PRO_5036791440" description="Chemotaxis protein CheA" evidence="11">
    <location>
        <begin position="22"/>
        <end position="933"/>
    </location>
</feature>
<dbReference type="PROSITE" id="PS51257">
    <property type="entry name" value="PROKAR_LIPOPROTEIN"/>
    <property type="match status" value="1"/>
</dbReference>
<evidence type="ECO:0000256" key="11">
    <source>
        <dbReference type="SAM" id="SignalP"/>
    </source>
</evidence>
<dbReference type="FunFam" id="3.30.565.10:FF:000016">
    <property type="entry name" value="Chemotaxis protein CheA, putative"/>
    <property type="match status" value="1"/>
</dbReference>
<feature type="domain" description="PAC" evidence="12">
    <location>
        <begin position="510"/>
        <end position="562"/>
    </location>
</feature>
<dbReference type="InterPro" id="IPR051315">
    <property type="entry name" value="Bact_Chemotaxis_CheA"/>
</dbReference>
<dbReference type="SUPFAM" id="SSF55874">
    <property type="entry name" value="ATPase domain of HSP90 chaperone/DNA topoisomerase II/histidine kinase"/>
    <property type="match status" value="1"/>
</dbReference>
<feature type="domain" description="HPt" evidence="13">
    <location>
        <begin position="573"/>
        <end position="677"/>
    </location>
</feature>
<keyword evidence="10" id="KW-0472">Membrane</keyword>
<dbReference type="Pfam" id="PF02518">
    <property type="entry name" value="HATPase_c"/>
    <property type="match status" value="1"/>
</dbReference>
<evidence type="ECO:0000256" key="3">
    <source>
        <dbReference type="ARBA" id="ARBA00021495"/>
    </source>
</evidence>
<dbReference type="PROSITE" id="PS50894">
    <property type="entry name" value="HPT"/>
    <property type="match status" value="1"/>
</dbReference>
<dbReference type="Gene3D" id="2.60.120.260">
    <property type="entry name" value="Galactose-binding domain-like"/>
    <property type="match status" value="1"/>
</dbReference>
<keyword evidence="11" id="KW-0732">Signal</keyword>
<feature type="transmembrane region" description="Helical" evidence="10">
    <location>
        <begin position="197"/>
        <end position="214"/>
    </location>
</feature>
<dbReference type="Gene3D" id="3.30.450.20">
    <property type="entry name" value="PAS domain"/>
    <property type="match status" value="1"/>
</dbReference>
<dbReference type="EMBL" id="JAEDAK010000010">
    <property type="protein sequence ID" value="MBH9578164.1"/>
    <property type="molecule type" value="Genomic_DNA"/>
</dbReference>
<keyword evidence="5" id="KW-0808">Transferase</keyword>
<dbReference type="InterPro" id="IPR036890">
    <property type="entry name" value="HATPase_C_sf"/>
</dbReference>
<keyword evidence="10" id="KW-0812">Transmembrane</keyword>
<feature type="transmembrane region" description="Helical" evidence="10">
    <location>
        <begin position="282"/>
        <end position="300"/>
    </location>
</feature>
<dbReference type="CDD" id="cd00088">
    <property type="entry name" value="HPT"/>
    <property type="match status" value="1"/>
</dbReference>
<evidence type="ECO:0000256" key="8">
    <source>
        <dbReference type="ARBA" id="ARBA00035100"/>
    </source>
</evidence>
<keyword evidence="4 9" id="KW-0597">Phosphoprotein</keyword>
<keyword evidence="10" id="KW-1133">Transmembrane helix</keyword>
<feature type="transmembrane region" description="Helical" evidence="10">
    <location>
        <begin position="341"/>
        <end position="361"/>
    </location>
</feature>
<comment type="catalytic activity">
    <reaction evidence="1">
        <text>ATP + protein L-histidine = ADP + protein N-phospho-L-histidine.</text>
        <dbReference type="EC" id="2.7.13.3"/>
    </reaction>
</comment>
<dbReference type="PANTHER" id="PTHR43395">
    <property type="entry name" value="SENSOR HISTIDINE KINASE CHEA"/>
    <property type="match status" value="1"/>
</dbReference>
<evidence type="ECO:0000256" key="5">
    <source>
        <dbReference type="ARBA" id="ARBA00022679"/>
    </source>
</evidence>
<comment type="caution">
    <text evidence="14">The sequence shown here is derived from an EMBL/GenBank/DDBJ whole genome shotgun (WGS) entry which is preliminary data.</text>
</comment>
<protein>
    <recommendedName>
        <fullName evidence="3">Chemotaxis protein CheA</fullName>
        <ecNumber evidence="2">2.7.13.3</ecNumber>
    </recommendedName>
</protein>
<dbReference type="AlphaFoldDB" id="A0A931NIL6"/>
<comment type="function">
    <text evidence="8">Involved in the transmission of sensory signals from the chemoreceptors to the flagellar motors. CheA is autophosphorylated; it can transfer its phosphate group to either CheB or CheY.</text>
</comment>
<reference evidence="14" key="1">
    <citation type="submission" date="2020-12" db="EMBL/GenBank/DDBJ databases">
        <title>The genome sequence of Inhella sp. 1Y17.</title>
        <authorList>
            <person name="Liu Y."/>
        </authorList>
    </citation>
    <scope>NUCLEOTIDE SEQUENCE</scope>
    <source>
        <strain evidence="14">1Y17</strain>
    </source>
</reference>
<dbReference type="SMART" id="SM00387">
    <property type="entry name" value="HATPase_c"/>
    <property type="match status" value="1"/>
</dbReference>
<proteinExistence type="predicted"/>
<dbReference type="InterPro" id="IPR036641">
    <property type="entry name" value="HPT_dom_sf"/>
</dbReference>
<dbReference type="Pfam" id="PF01627">
    <property type="entry name" value="Hpt"/>
    <property type="match status" value="1"/>
</dbReference>
<evidence type="ECO:0000256" key="7">
    <source>
        <dbReference type="ARBA" id="ARBA00023012"/>
    </source>
</evidence>
<dbReference type="GO" id="GO:0004673">
    <property type="term" value="F:protein histidine kinase activity"/>
    <property type="evidence" value="ECO:0007669"/>
    <property type="project" value="UniProtKB-EC"/>
</dbReference>
<gene>
    <name evidence="14" type="ORF">I7X39_14845</name>
</gene>
<sequence length="933" mass="103392">MRKLFLVLLGLWLGCLAGAQAQSRCDACDRRIESLDQPVKLAGTWLFTRDDRPENAQPGLDTKDWVVIKAPGPWKKAYADKQVYSVGWYRGSFEFAPALVGTEVVLLVNTYMAPMQVYVNGKQVYQRPHHVNIERYYSIQAAPVRFVVPQGRVELALRIDTPLMTGVYQLPFELHRFDPHDKSLVGWAVWGGELRVTVGWVAFFFGLFFLLVFVKVRYSMYLVASAANVVSAWFLVLPADYLMALFPERTLTYLHYLGLYAALFMYLFSQYFYKFTPRVNKVLAVVLAVPALGIGVMAVHEVPALFQALRSVFFLMLLGTCLASVYFYYRGMRARQHGAGIMLVGMSMFALSVTNDSLLGMGLIQSVSLGASGLSIVLAAMLFVASRRFSDTFVENKRLVSDLTHINENLENLVGERTAALREKTNDIQSMLQNMPQGVLTLVSGGRIHPEYSAYLETIFETRDIANRDAMGFLFERSNLGPDVRSQIEVAIASVIGEDSMNYDFNSHLLVGECELETASGARKALEFSWSPICDDGGTVEKLMLCVRDVTELRRLAAEAAGQKRELELIGEILGVSQEKFQSFIESSQQFLSENLAVIGSHSERNADAVNLLFRNMHTIKGNARTYGLLHLTNVVHEAEQAYDLLRKDEAAVWDATALTAQLDAVQALVSEYAKINDVTLGRKGPGRRGNVEKFLMIDKAQLGQALQQFEGLDRENVAAMREALSGIERTLKRMGTEPLQDVLAGVVDSLPSLAQELGKPAPQVQIEDQGLMIKSQLSGLLRNLFTHLLRNAVDHGIETPAERTAAGKPAQGRIELLASLEGGHYRLVLRDDGRGLALAKIRARAIERGLIEADAQLSDEQVAQLIFLPGFSTAEHVTEVSGRGVGMDAVREFLAREAGRIDLRFRATADAGQDFRAAEFVIELPAAVAVET</sequence>
<name>A0A931NIL6_9BURK</name>
<feature type="transmembrane region" description="Helical" evidence="10">
    <location>
        <begin position="221"/>
        <end position="241"/>
    </location>
</feature>
<evidence type="ECO:0000256" key="9">
    <source>
        <dbReference type="PROSITE-ProRule" id="PRU00110"/>
    </source>
</evidence>
<dbReference type="SMART" id="SM00073">
    <property type="entry name" value="HPT"/>
    <property type="match status" value="1"/>
</dbReference>
<keyword evidence="7" id="KW-0902">Two-component regulatory system</keyword>
<dbReference type="PROSITE" id="PS50113">
    <property type="entry name" value="PAC"/>
    <property type="match status" value="1"/>
</dbReference>
<evidence type="ECO:0000256" key="1">
    <source>
        <dbReference type="ARBA" id="ARBA00000085"/>
    </source>
</evidence>
<dbReference type="EC" id="2.7.13.3" evidence="2"/>
<feature type="transmembrane region" description="Helical" evidence="10">
    <location>
        <begin position="253"/>
        <end position="273"/>
    </location>
</feature>
<organism evidence="14 15">
    <name type="scientific">Inhella proteolytica</name>
    <dbReference type="NCBI Taxonomy" id="2795029"/>
    <lineage>
        <taxon>Bacteria</taxon>
        <taxon>Pseudomonadati</taxon>
        <taxon>Pseudomonadota</taxon>
        <taxon>Betaproteobacteria</taxon>
        <taxon>Burkholderiales</taxon>
        <taxon>Sphaerotilaceae</taxon>
        <taxon>Inhella</taxon>
    </lineage>
</organism>
<feature type="signal peptide" evidence="11">
    <location>
        <begin position="1"/>
        <end position="21"/>
    </location>
</feature>
<dbReference type="SUPFAM" id="SSF47226">
    <property type="entry name" value="Histidine-containing phosphotransfer domain, HPT domain"/>
    <property type="match status" value="1"/>
</dbReference>
<accession>A0A931NIL6</accession>
<evidence type="ECO:0000256" key="6">
    <source>
        <dbReference type="ARBA" id="ARBA00022777"/>
    </source>
</evidence>
<dbReference type="RefSeq" id="WP_198111935.1">
    <property type="nucleotide sequence ID" value="NZ_JAEDAK010000010.1"/>
</dbReference>
<dbReference type="GO" id="GO:0000160">
    <property type="term" value="P:phosphorelay signal transduction system"/>
    <property type="evidence" value="ECO:0007669"/>
    <property type="project" value="UniProtKB-KW"/>
</dbReference>
<dbReference type="Gene3D" id="1.20.120.160">
    <property type="entry name" value="HPT domain"/>
    <property type="match status" value="1"/>
</dbReference>
<dbReference type="InterPro" id="IPR000700">
    <property type="entry name" value="PAS-assoc_C"/>
</dbReference>
<evidence type="ECO:0000313" key="14">
    <source>
        <dbReference type="EMBL" id="MBH9578164.1"/>
    </source>
</evidence>
<evidence type="ECO:0000256" key="2">
    <source>
        <dbReference type="ARBA" id="ARBA00012438"/>
    </source>
</evidence>
<dbReference type="InterPro" id="IPR008207">
    <property type="entry name" value="Sig_transdc_His_kin_Hpt_dom"/>
</dbReference>
<evidence type="ECO:0000259" key="12">
    <source>
        <dbReference type="PROSITE" id="PS50113"/>
    </source>
</evidence>
<evidence type="ECO:0000256" key="4">
    <source>
        <dbReference type="ARBA" id="ARBA00022553"/>
    </source>
</evidence>
<feature type="transmembrane region" description="Helical" evidence="10">
    <location>
        <begin position="312"/>
        <end position="329"/>
    </location>
</feature>
<evidence type="ECO:0000259" key="13">
    <source>
        <dbReference type="PROSITE" id="PS50894"/>
    </source>
</evidence>
<dbReference type="Proteomes" id="UP000613266">
    <property type="component" value="Unassembled WGS sequence"/>
</dbReference>
<evidence type="ECO:0000313" key="15">
    <source>
        <dbReference type="Proteomes" id="UP000613266"/>
    </source>
</evidence>
<evidence type="ECO:0000256" key="10">
    <source>
        <dbReference type="SAM" id="Phobius"/>
    </source>
</evidence>
<keyword evidence="6" id="KW-0418">Kinase</keyword>
<dbReference type="InterPro" id="IPR003594">
    <property type="entry name" value="HATPase_dom"/>
</dbReference>
<dbReference type="SUPFAM" id="SSF49785">
    <property type="entry name" value="Galactose-binding domain-like"/>
    <property type="match status" value="1"/>
</dbReference>
<keyword evidence="15" id="KW-1185">Reference proteome</keyword>
<feature type="modified residue" description="Phosphohistidine" evidence="9">
    <location>
        <position position="618"/>
    </location>
</feature>
<dbReference type="InterPro" id="IPR008979">
    <property type="entry name" value="Galactose-bd-like_sf"/>
</dbReference>
<dbReference type="PANTHER" id="PTHR43395:SF1">
    <property type="entry name" value="CHEMOTAXIS PROTEIN CHEA"/>
    <property type="match status" value="1"/>
</dbReference>